<dbReference type="SUPFAM" id="SSF117281">
    <property type="entry name" value="Kelch motif"/>
    <property type="match status" value="1"/>
</dbReference>
<feature type="region of interest" description="Disordered" evidence="3">
    <location>
        <begin position="609"/>
        <end position="630"/>
    </location>
</feature>
<sequence>MWRAANLACCREPHNGEPPMRTHAASCVLGSKVYVFGGLGAGASNQLWALDTILHRWERLLPPGPKPPARSAATLAGDDDAHAVYLFGGLGRVKRDYLKKRDGVPGATLRTQLHAQRSMFSDVWRFDGTAKRWEELTFIHMCPAPRRGHTATYCSGRVLVEEPEETSVDGTEATSFTEATSADGTEARSLVEEGALLPKYMVVVGGAVPDPKGFEHIAGTPVWALDLNRRKWLHLPTTGYAEAAYRFEHTTTKLGERLFVVGGMTMPLCDGQDWKPPQGNDLVFGAMRWGRVVDDVACCVEINQCVACLDLETLVWSRLDVDGPPLAVRGHAACESPLRPGELLVVGGRAPASSKKLEQDSQIEFFDDEVDVDDGTLKVRALRVDDPVPKFRILPMAGQAPPDSYGHVCVGWRADALSFEKLRRDRGEELEKHAVAIPGGAAREAPARKKKKKKKRGQKEKPPPRGLQGVLGNALCLEQACLLCYGGATSDSSYGPLALHLFDMAWGPPPDSEDEDEAGDVWRRPTTPEGPATPQFSPIKEDALRGVQGSRCGSPDLFRPSTGSSHGSRAERRRAEQDRRFFVEQLEKHGGQLPESYALMKAVMERRAPGLRTSRLRPGMKAPADPPWQRAQTAPLLQLPGARMSLGSRPGSRASSRPASRPGSRRPSSTNRPRTSAGDRPPTSGSARPTTGDRLGAAARALAPRPSTTQTVRTVGRATLGRGSLLDVGHRTLAELPDANTTIWRARDIFRVNVEATEEHAFQTMREATLGRPRTAF</sequence>
<dbReference type="InterPro" id="IPR015915">
    <property type="entry name" value="Kelch-typ_b-propeller"/>
</dbReference>
<feature type="region of interest" description="Disordered" evidence="3">
    <location>
        <begin position="642"/>
        <end position="692"/>
    </location>
</feature>
<dbReference type="PANTHER" id="PTHR46093:SF18">
    <property type="entry name" value="FIBRONECTIN TYPE-III DOMAIN-CONTAINING PROTEIN"/>
    <property type="match status" value="1"/>
</dbReference>
<evidence type="ECO:0000313" key="5">
    <source>
        <dbReference type="Proteomes" id="UP000789595"/>
    </source>
</evidence>
<dbReference type="AlphaFoldDB" id="A0A8J2SDP5"/>
<proteinExistence type="predicted"/>
<evidence type="ECO:0000256" key="1">
    <source>
        <dbReference type="ARBA" id="ARBA00022441"/>
    </source>
</evidence>
<dbReference type="OrthoDB" id="10250130at2759"/>
<feature type="region of interest" description="Disordered" evidence="3">
    <location>
        <begin position="508"/>
        <end position="575"/>
    </location>
</feature>
<dbReference type="Pfam" id="PF24681">
    <property type="entry name" value="Kelch_KLHDC2_KLHL20_DRC7"/>
    <property type="match status" value="1"/>
</dbReference>
<feature type="region of interest" description="Disordered" evidence="3">
    <location>
        <begin position="433"/>
        <end position="469"/>
    </location>
</feature>
<name>A0A8J2SDP5_9STRA</name>
<reference evidence="4" key="1">
    <citation type="submission" date="2021-11" db="EMBL/GenBank/DDBJ databases">
        <authorList>
            <consortium name="Genoscope - CEA"/>
            <person name="William W."/>
        </authorList>
    </citation>
    <scope>NUCLEOTIDE SEQUENCE</scope>
</reference>
<protein>
    <submittedName>
        <fullName evidence="4">Uncharacterized protein</fullName>
    </submittedName>
</protein>
<dbReference type="Gene3D" id="2.120.10.80">
    <property type="entry name" value="Kelch-type beta propeller"/>
    <property type="match status" value="2"/>
</dbReference>
<keyword evidence="5" id="KW-1185">Reference proteome</keyword>
<comment type="caution">
    <text evidence="4">The sequence shown here is derived from an EMBL/GenBank/DDBJ whole genome shotgun (WGS) entry which is preliminary data.</text>
</comment>
<feature type="compositionally biased region" description="Basic residues" evidence="3">
    <location>
        <begin position="448"/>
        <end position="458"/>
    </location>
</feature>
<dbReference type="Proteomes" id="UP000789595">
    <property type="component" value="Unassembled WGS sequence"/>
</dbReference>
<feature type="compositionally biased region" description="Low complexity" evidence="3">
    <location>
        <begin position="647"/>
        <end position="676"/>
    </location>
</feature>
<accession>A0A8J2SDP5</accession>
<keyword evidence="2" id="KW-0677">Repeat</keyword>
<evidence type="ECO:0000256" key="3">
    <source>
        <dbReference type="SAM" id="MobiDB-lite"/>
    </source>
</evidence>
<dbReference type="EMBL" id="CAKKNE010000002">
    <property type="protein sequence ID" value="CAH0370040.1"/>
    <property type="molecule type" value="Genomic_DNA"/>
</dbReference>
<keyword evidence="1" id="KW-0880">Kelch repeat</keyword>
<evidence type="ECO:0000256" key="2">
    <source>
        <dbReference type="ARBA" id="ARBA00022737"/>
    </source>
</evidence>
<organism evidence="4 5">
    <name type="scientific">Pelagomonas calceolata</name>
    <dbReference type="NCBI Taxonomy" id="35677"/>
    <lineage>
        <taxon>Eukaryota</taxon>
        <taxon>Sar</taxon>
        <taxon>Stramenopiles</taxon>
        <taxon>Ochrophyta</taxon>
        <taxon>Pelagophyceae</taxon>
        <taxon>Pelagomonadales</taxon>
        <taxon>Pelagomonadaceae</taxon>
        <taxon>Pelagomonas</taxon>
    </lineage>
</organism>
<evidence type="ECO:0000313" key="4">
    <source>
        <dbReference type="EMBL" id="CAH0370040.1"/>
    </source>
</evidence>
<dbReference type="PANTHER" id="PTHR46093">
    <property type="entry name" value="ACYL-COA-BINDING DOMAIN-CONTAINING PROTEIN 5"/>
    <property type="match status" value="1"/>
</dbReference>
<gene>
    <name evidence="4" type="ORF">PECAL_2P31900</name>
</gene>